<organism evidence="1 2">
    <name type="scientific">Apiospora aurea</name>
    <dbReference type="NCBI Taxonomy" id="335848"/>
    <lineage>
        <taxon>Eukaryota</taxon>
        <taxon>Fungi</taxon>
        <taxon>Dikarya</taxon>
        <taxon>Ascomycota</taxon>
        <taxon>Pezizomycotina</taxon>
        <taxon>Sordariomycetes</taxon>
        <taxon>Xylariomycetidae</taxon>
        <taxon>Amphisphaeriales</taxon>
        <taxon>Apiosporaceae</taxon>
        <taxon>Apiospora</taxon>
    </lineage>
</organism>
<sequence>MSSRAQNSHRNNPGGEAMAFDLEEIPSLFLATNGEEVHEAMNDDGDDINEIFKGYNALHWHCDTPSTSPSLIWALVSYGIDINAFDQHNLPPNSGAGHPPLARRTALGYACFNGNVKALGGQEKPAARPKYPSPLQDLLSQQIGGPTGECPFSYHLTTSIAASDDNNDDVPRSYYQILHGCSHGYGSGASRPECKRCSFGFDVVAAARLDAAGRASQAARAEDIYAAQVELASMRVLKCGKLLLENMKDEQLSQGHDATLPPPIDCLLRSVWHFLGPTLLCWRNRFAQRLYGLDTATLTHRELVRFIAQDPSVTALDLQPWASLVVHAMAASPPGP</sequence>
<accession>A0ABR1QBJ8</accession>
<proteinExistence type="predicted"/>
<comment type="caution">
    <text evidence="1">The sequence shown here is derived from an EMBL/GenBank/DDBJ whole genome shotgun (WGS) entry which is preliminary data.</text>
</comment>
<evidence type="ECO:0000313" key="2">
    <source>
        <dbReference type="Proteomes" id="UP001391051"/>
    </source>
</evidence>
<keyword evidence="2" id="KW-1185">Reference proteome</keyword>
<name>A0ABR1QBJ8_9PEZI</name>
<reference evidence="1 2" key="1">
    <citation type="submission" date="2023-01" db="EMBL/GenBank/DDBJ databases">
        <title>Analysis of 21 Apiospora genomes using comparative genomics revels a genus with tremendous synthesis potential of carbohydrate active enzymes and secondary metabolites.</title>
        <authorList>
            <person name="Sorensen T."/>
        </authorList>
    </citation>
    <scope>NUCLEOTIDE SEQUENCE [LARGE SCALE GENOMIC DNA]</scope>
    <source>
        <strain evidence="1 2">CBS 24483</strain>
    </source>
</reference>
<dbReference type="SUPFAM" id="SSF48403">
    <property type="entry name" value="Ankyrin repeat"/>
    <property type="match status" value="1"/>
</dbReference>
<dbReference type="InterPro" id="IPR036770">
    <property type="entry name" value="Ankyrin_rpt-contain_sf"/>
</dbReference>
<evidence type="ECO:0000313" key="1">
    <source>
        <dbReference type="EMBL" id="KAK7951354.1"/>
    </source>
</evidence>
<gene>
    <name evidence="1" type="ORF">PG986_007082</name>
</gene>
<dbReference type="Proteomes" id="UP001391051">
    <property type="component" value="Unassembled WGS sequence"/>
</dbReference>
<protein>
    <submittedName>
        <fullName evidence="1">Uncharacterized protein</fullName>
    </submittedName>
</protein>
<dbReference type="RefSeq" id="XP_066699416.1">
    <property type="nucleotide sequence ID" value="XM_066843304.1"/>
</dbReference>
<dbReference type="GeneID" id="92076366"/>
<dbReference type="Gene3D" id="1.25.40.20">
    <property type="entry name" value="Ankyrin repeat-containing domain"/>
    <property type="match status" value="1"/>
</dbReference>
<dbReference type="EMBL" id="JAQQWE010000005">
    <property type="protein sequence ID" value="KAK7951354.1"/>
    <property type="molecule type" value="Genomic_DNA"/>
</dbReference>